<dbReference type="EMBL" id="JAINUG010000034">
    <property type="protein sequence ID" value="KAJ8408593.1"/>
    <property type="molecule type" value="Genomic_DNA"/>
</dbReference>
<protein>
    <submittedName>
        <fullName evidence="2">Uncharacterized protein</fullName>
    </submittedName>
</protein>
<evidence type="ECO:0000313" key="2">
    <source>
        <dbReference type="EMBL" id="KAJ8408593.1"/>
    </source>
</evidence>
<accession>A0AAD7STW5</accession>
<evidence type="ECO:0000256" key="1">
    <source>
        <dbReference type="SAM" id="MobiDB-lite"/>
    </source>
</evidence>
<evidence type="ECO:0000313" key="3">
    <source>
        <dbReference type="Proteomes" id="UP001221898"/>
    </source>
</evidence>
<reference evidence="2" key="1">
    <citation type="journal article" date="2023" name="Science">
        <title>Genome structures resolve the early diversification of teleost fishes.</title>
        <authorList>
            <person name="Parey E."/>
            <person name="Louis A."/>
            <person name="Montfort J."/>
            <person name="Bouchez O."/>
            <person name="Roques C."/>
            <person name="Iampietro C."/>
            <person name="Lluch J."/>
            <person name="Castinel A."/>
            <person name="Donnadieu C."/>
            <person name="Desvignes T."/>
            <person name="Floi Bucao C."/>
            <person name="Jouanno E."/>
            <person name="Wen M."/>
            <person name="Mejri S."/>
            <person name="Dirks R."/>
            <person name="Jansen H."/>
            <person name="Henkel C."/>
            <person name="Chen W.J."/>
            <person name="Zahm M."/>
            <person name="Cabau C."/>
            <person name="Klopp C."/>
            <person name="Thompson A.W."/>
            <person name="Robinson-Rechavi M."/>
            <person name="Braasch I."/>
            <person name="Lecointre G."/>
            <person name="Bobe J."/>
            <person name="Postlethwait J.H."/>
            <person name="Berthelot C."/>
            <person name="Roest Crollius H."/>
            <person name="Guiguen Y."/>
        </authorList>
    </citation>
    <scope>NUCLEOTIDE SEQUENCE</scope>
    <source>
        <strain evidence="2">NC1722</strain>
    </source>
</reference>
<organism evidence="2 3">
    <name type="scientific">Aldrovandia affinis</name>
    <dbReference type="NCBI Taxonomy" id="143900"/>
    <lineage>
        <taxon>Eukaryota</taxon>
        <taxon>Metazoa</taxon>
        <taxon>Chordata</taxon>
        <taxon>Craniata</taxon>
        <taxon>Vertebrata</taxon>
        <taxon>Euteleostomi</taxon>
        <taxon>Actinopterygii</taxon>
        <taxon>Neopterygii</taxon>
        <taxon>Teleostei</taxon>
        <taxon>Notacanthiformes</taxon>
        <taxon>Halosauridae</taxon>
        <taxon>Aldrovandia</taxon>
    </lineage>
</organism>
<feature type="compositionally biased region" description="Basic and acidic residues" evidence="1">
    <location>
        <begin position="48"/>
        <end position="59"/>
    </location>
</feature>
<dbReference type="AlphaFoldDB" id="A0AAD7STW5"/>
<feature type="region of interest" description="Disordered" evidence="1">
    <location>
        <begin position="1"/>
        <end position="67"/>
    </location>
</feature>
<sequence>MPSPDRGNRGASFSGVRYFRRQCGLAQDEKGPTQNAPHLPSPPGFGREATHSDTDHPLGDTKLPFTASSPLRCVSCAALERMSERPHTPTPLSQA</sequence>
<dbReference type="Proteomes" id="UP001221898">
    <property type="component" value="Unassembled WGS sequence"/>
</dbReference>
<name>A0AAD7STW5_9TELE</name>
<comment type="caution">
    <text evidence="2">The sequence shown here is derived from an EMBL/GenBank/DDBJ whole genome shotgun (WGS) entry which is preliminary data.</text>
</comment>
<gene>
    <name evidence="2" type="ORF">AAFF_G00252280</name>
</gene>
<proteinExistence type="predicted"/>
<keyword evidence="3" id="KW-1185">Reference proteome</keyword>